<comment type="caution">
    <text evidence="2">The sequence shown here is derived from an EMBL/GenBank/DDBJ whole genome shotgun (WGS) entry which is preliminary data.</text>
</comment>
<dbReference type="EMBL" id="JADGJQ010000052">
    <property type="protein sequence ID" value="KAJ3175379.1"/>
    <property type="molecule type" value="Genomic_DNA"/>
</dbReference>
<dbReference type="AlphaFoldDB" id="A0AAD5TGC8"/>
<evidence type="ECO:0000256" key="1">
    <source>
        <dbReference type="SAM" id="MobiDB-lite"/>
    </source>
</evidence>
<gene>
    <name evidence="2" type="ORF">HDU87_006199</name>
</gene>
<evidence type="ECO:0000313" key="3">
    <source>
        <dbReference type="Proteomes" id="UP001212152"/>
    </source>
</evidence>
<dbReference type="GO" id="GO:0000307">
    <property type="term" value="C:cyclin-dependent protein kinase holoenzyme complex"/>
    <property type="evidence" value="ECO:0007669"/>
    <property type="project" value="TreeGrafter"/>
</dbReference>
<dbReference type="Gene3D" id="1.10.472.10">
    <property type="entry name" value="Cyclin-like"/>
    <property type="match status" value="1"/>
</dbReference>
<dbReference type="InterPro" id="IPR013922">
    <property type="entry name" value="Cyclin_PHO80-like"/>
</dbReference>
<dbReference type="CDD" id="cd20557">
    <property type="entry name" value="CYCLIN_ScPCL1-like"/>
    <property type="match status" value="1"/>
</dbReference>
<organism evidence="2 3">
    <name type="scientific">Geranomyces variabilis</name>
    <dbReference type="NCBI Taxonomy" id="109894"/>
    <lineage>
        <taxon>Eukaryota</taxon>
        <taxon>Fungi</taxon>
        <taxon>Fungi incertae sedis</taxon>
        <taxon>Chytridiomycota</taxon>
        <taxon>Chytridiomycota incertae sedis</taxon>
        <taxon>Chytridiomycetes</taxon>
        <taxon>Spizellomycetales</taxon>
        <taxon>Powellomycetaceae</taxon>
        <taxon>Geranomyces</taxon>
    </lineage>
</organism>
<proteinExistence type="predicted"/>
<feature type="compositionally biased region" description="Pro residues" evidence="1">
    <location>
        <begin position="34"/>
        <end position="47"/>
    </location>
</feature>
<dbReference type="GO" id="GO:0016538">
    <property type="term" value="F:cyclin-dependent protein serine/threonine kinase regulator activity"/>
    <property type="evidence" value="ECO:0007669"/>
    <property type="project" value="TreeGrafter"/>
</dbReference>
<feature type="compositionally biased region" description="Polar residues" evidence="1">
    <location>
        <begin position="146"/>
        <end position="166"/>
    </location>
</feature>
<name>A0AAD5TGC8_9FUNG</name>
<feature type="compositionally biased region" description="Low complexity" evidence="1">
    <location>
        <begin position="79"/>
        <end position="88"/>
    </location>
</feature>
<dbReference type="PANTHER" id="PTHR15615">
    <property type="match status" value="1"/>
</dbReference>
<dbReference type="PANTHER" id="PTHR15615:SF120">
    <property type="entry name" value="CYCLIN N-TERMINAL DOMAIN-CONTAINING PROTEIN"/>
    <property type="match status" value="1"/>
</dbReference>
<protein>
    <submittedName>
        <fullName evidence="2">Uncharacterized protein</fullName>
    </submittedName>
</protein>
<dbReference type="Pfam" id="PF08613">
    <property type="entry name" value="Cyclin"/>
    <property type="match status" value="1"/>
</dbReference>
<keyword evidence="3" id="KW-1185">Reference proteome</keyword>
<reference evidence="2" key="1">
    <citation type="submission" date="2020-05" db="EMBL/GenBank/DDBJ databases">
        <title>Phylogenomic resolution of chytrid fungi.</title>
        <authorList>
            <person name="Stajich J.E."/>
            <person name="Amses K."/>
            <person name="Simmons R."/>
            <person name="Seto K."/>
            <person name="Myers J."/>
            <person name="Bonds A."/>
            <person name="Quandt C.A."/>
            <person name="Barry K."/>
            <person name="Liu P."/>
            <person name="Grigoriev I."/>
            <person name="Longcore J.E."/>
            <person name="James T.Y."/>
        </authorList>
    </citation>
    <scope>NUCLEOTIDE SEQUENCE</scope>
    <source>
        <strain evidence="2">JEL0379</strain>
    </source>
</reference>
<dbReference type="Proteomes" id="UP001212152">
    <property type="component" value="Unassembled WGS sequence"/>
</dbReference>
<accession>A0AAD5TGC8</accession>
<dbReference type="GO" id="GO:0019901">
    <property type="term" value="F:protein kinase binding"/>
    <property type="evidence" value="ECO:0007669"/>
    <property type="project" value="InterPro"/>
</dbReference>
<feature type="region of interest" description="Disordered" evidence="1">
    <location>
        <begin position="79"/>
        <end position="167"/>
    </location>
</feature>
<sequence length="418" mass="45179">MRNGALPPRKLPPPISTSQAITTTVQLRAEASPLIPPPPPPEPPEPPLSQQQQQLRYLQLQHEQQRQQQLELLQQHQAQHQHLQVPQQAFAMQPRPPDSGAFVTPAAPKSGQGQGQCRLDGLSIPAPNRPPPISTSGAGLRPPPNSGRNSAANSMPTTPTTPQGSKLSADASEFVCFAVHRIWHRISYQSPPTSMPASPIAAIPTATFTGHALSPTISGSGLVSPPGTSAWYPSFVKAVHNLITRASCTLPHILISLLYVTRLRNAIPSTHTGEGSEFRVFVSALILAQKYHTDDRFANKTWANMTGLPLRDINTMEREFLTGVGGRLHVTREDYEKWLRSVQVLGQEHSQIVKRARVEHALGVAAVDQLAANGTAAGGGGSTPGSDYYDSLRRVRTVPEREKEAAAAGLQLPTSFEV</sequence>
<feature type="region of interest" description="Disordered" evidence="1">
    <location>
        <begin position="27"/>
        <end position="64"/>
    </location>
</feature>
<dbReference type="GO" id="GO:0005634">
    <property type="term" value="C:nucleus"/>
    <property type="evidence" value="ECO:0007669"/>
    <property type="project" value="TreeGrafter"/>
</dbReference>
<feature type="compositionally biased region" description="Low complexity" evidence="1">
    <location>
        <begin position="48"/>
        <end position="64"/>
    </location>
</feature>
<evidence type="ECO:0000313" key="2">
    <source>
        <dbReference type="EMBL" id="KAJ3175379.1"/>
    </source>
</evidence>